<dbReference type="GeneID" id="37875300"/>
<dbReference type="EMBL" id="AP011528">
    <property type="protein sequence ID" value="BAP62898.1"/>
    <property type="molecule type" value="Genomic_DNA"/>
</dbReference>
<name>A0A2Z5PJW0_METMI</name>
<dbReference type="RefSeq" id="WP_119720856.1">
    <property type="nucleotide sequence ID" value="NZ_AP011528.1"/>
</dbReference>
<dbReference type="Pfam" id="PF04465">
    <property type="entry name" value="DUF499"/>
    <property type="match status" value="1"/>
</dbReference>
<evidence type="ECO:0000313" key="1">
    <source>
        <dbReference type="EMBL" id="BAP62898.1"/>
    </source>
</evidence>
<protein>
    <recommendedName>
        <fullName evidence="3">Glycosyl transferase</fullName>
    </recommendedName>
</protein>
<dbReference type="InterPro" id="IPR007555">
    <property type="entry name" value="DUF499"/>
</dbReference>
<dbReference type="InterPro" id="IPR026876">
    <property type="entry name" value="Fn3_assoc_repeat"/>
</dbReference>
<organism evidence="1 2">
    <name type="scientific">Methanococcus maripaludis OS7</name>
    <dbReference type="NCBI Taxonomy" id="637915"/>
    <lineage>
        <taxon>Archaea</taxon>
        <taxon>Methanobacteriati</taxon>
        <taxon>Methanobacteriota</taxon>
        <taxon>Methanomada group</taxon>
        <taxon>Methanococci</taxon>
        <taxon>Methanococcales</taxon>
        <taxon>Methanococcaceae</taxon>
        <taxon>Methanococcus</taxon>
    </lineage>
</organism>
<reference evidence="1 2" key="1">
    <citation type="submission" date="2009-06" db="EMBL/GenBank/DDBJ databases">
        <title>Molecular Evidence for Microbiologically Influenced Corrosion from genome of Methanogen.</title>
        <authorList>
            <person name="Ito N."/>
            <person name="Tsurumaru H."/>
            <person name="Shimizu A."/>
            <person name="Harada T."/>
            <person name="Hosoyama A."/>
            <person name="Horikawa H."/>
            <person name="Wakai S."/>
            <person name="Sasaki K."/>
            <person name="Nishijima K."/>
            <person name="Ataku H."/>
            <person name="Yamazaki J."/>
            <person name="Mise M."/>
            <person name="Yamazaki S."/>
            <person name="Tanikawa S."/>
            <person name="Harayama S."/>
            <person name="Fujita N."/>
        </authorList>
    </citation>
    <scope>NUCLEOTIDE SEQUENCE [LARGE SCALE GENOMIC DNA]</scope>
    <source>
        <strain evidence="2">OS7 ( NBRC 103642)</strain>
    </source>
</reference>
<sequence>MSMLNSSLSLKNLCTPRESIFGNDFTEDIIDLQDLSENKLDGEEFFENTYITAGMEKLFEDTFNRYTLGGSGIIRLTQSMGGGKTHNMVALGLLAESPSLRKKILGDKFKNFDKKVKVIAFTGRESDSKFGIWGEIARQLGKVEQYSAYYSSGFKAPGQSTWVEMLKGEPILILLDELPPYLENAKSVMVGTSDLSQVTITALSNLFSAVNKSDLSNVTIVISDLKATYEEGSQLIQQTFKNLDGELSRSAINIEPVGSNSDDLYNILKKRLFTELPDKEKVSEIAKLYREEISKLKQMNLTTTSPDEIYSGIKDSYPFHPSIKNIFARFKENPGFQQTRGFIRLVRMMIKDMYESESSNERYLINAYDMDLNNPDMLSLIKGINDKLTIAITHDIADDGKAIAETLDIEKNSDLIQKVSKLLLISSLSLIPSSTKGLKNPEIVGGIAEPGLELSTYKSEFDNFIGRAWYLYKTIDGNFFFKDIKNYIAELNSRVDGYDIDSAKKRIGERLKTLFAPKKKDVYQTLYVFPAIDEINLDRDRVSLVIYEPSRPGEGLHNDLANYYENQMLKNRLMFLSGQRGSMNRLLALAKEDMAIESIIKSYEEDGLPDSDVQFQQAKNHAERTKAGILNAAKETFVTLYYPKGSDLISEDFRMEFSNNNYVGEEQIRALLMDTKKFESDVFENNVKTDTFRKKFESRVFTTNAMRWNDLLSRSAEETKWTWYPPDTLNKLKKWAIEMNYWKEEGGYLSKGPFPEPKTAVSLNVKSELNNGEVILRVVPQYGEKVYYDIDSDPTTASSEVEDINSFKTDELEVRFLCVDPTGKHETGDINIWRNIPKIKYDLISKGNKKQLELFALPKSSILEIKYTTDGSNPKEHGAVYVEPVLLPENCDTVCAIAESKKYNLTSEKLEIKIPKNSGPKVKLFDKISRDYPLTITKNEKLNSSQETYRCIDLFEKYCVKTSGNTIYIKGNDNNEKWGQIELGTDVELNMQDLKKLIDVIRDQISNENINVSLRYTKAKFEKGSDFIRWTKDAEKDIESYEGHTKQ</sequence>
<dbReference type="Pfam" id="PF13287">
    <property type="entry name" value="Fn3_assoc"/>
    <property type="match status" value="1"/>
</dbReference>
<dbReference type="Proteomes" id="UP000263689">
    <property type="component" value="Chromosome"/>
</dbReference>
<evidence type="ECO:0008006" key="3">
    <source>
        <dbReference type="Google" id="ProtNLM"/>
    </source>
</evidence>
<dbReference type="AlphaFoldDB" id="A0A2Z5PJW0"/>
<gene>
    <name evidence="1" type="ORF">MMOS7_08120</name>
</gene>
<accession>A0A2Z5PJW0</accession>
<evidence type="ECO:0000313" key="2">
    <source>
        <dbReference type="Proteomes" id="UP000263689"/>
    </source>
</evidence>
<proteinExistence type="predicted"/>
<dbReference type="KEGG" id="mmao:MMOS7_08120"/>